<evidence type="ECO:0000313" key="3">
    <source>
        <dbReference type="Proteomes" id="UP001165044"/>
    </source>
</evidence>
<organism evidence="2 3">
    <name type="scientific">Geothrix edaphica</name>
    <dbReference type="NCBI Taxonomy" id="2927976"/>
    <lineage>
        <taxon>Bacteria</taxon>
        <taxon>Pseudomonadati</taxon>
        <taxon>Acidobacteriota</taxon>
        <taxon>Holophagae</taxon>
        <taxon>Holophagales</taxon>
        <taxon>Holophagaceae</taxon>
        <taxon>Geothrix</taxon>
    </lineage>
</organism>
<sequence length="102" mass="12110">MRRLALLALATLAAFPLSAHSPWHRRPRWVVVERDACRDTYRRWDGDRWERRDRDDGCYPGAYSGYVRSYRDDDCGEGRVVLRPLPRPLAPPFQARVELWLR</sequence>
<proteinExistence type="predicted"/>
<reference evidence="2" key="1">
    <citation type="journal article" date="2023" name="Antonie Van Leeuwenhoek">
        <title>Mesoterricola silvestris gen. nov., sp. nov., Mesoterricola sediminis sp. nov., Geothrix oryzae sp. nov., Geothrix edaphica sp. nov., Geothrix rubra sp. nov., and Geothrix limicola sp. nov., six novel members of Acidobacteriota isolated from soils.</title>
        <authorList>
            <person name="Itoh H."/>
            <person name="Sugisawa Y."/>
            <person name="Mise K."/>
            <person name="Xu Z."/>
            <person name="Kuniyasu M."/>
            <person name="Ushijima N."/>
            <person name="Kawano K."/>
            <person name="Kobayashi E."/>
            <person name="Shiratori Y."/>
            <person name="Masuda Y."/>
            <person name="Senoo K."/>
        </authorList>
    </citation>
    <scope>NUCLEOTIDE SEQUENCE</scope>
    <source>
        <strain evidence="2">Red802</strain>
    </source>
</reference>
<feature type="chain" id="PRO_5046143871" description="DUF2510 domain-containing protein" evidence="1">
    <location>
        <begin position="20"/>
        <end position="102"/>
    </location>
</feature>
<comment type="caution">
    <text evidence="2">The sequence shown here is derived from an EMBL/GenBank/DDBJ whole genome shotgun (WGS) entry which is preliminary data.</text>
</comment>
<evidence type="ECO:0000256" key="1">
    <source>
        <dbReference type="SAM" id="SignalP"/>
    </source>
</evidence>
<dbReference type="EMBL" id="BSDC01000002">
    <property type="protein sequence ID" value="GLH67736.1"/>
    <property type="molecule type" value="Genomic_DNA"/>
</dbReference>
<keyword evidence="1" id="KW-0732">Signal</keyword>
<dbReference type="RefSeq" id="WP_285609064.1">
    <property type="nucleotide sequence ID" value="NZ_BSDC01000002.1"/>
</dbReference>
<name>A0ABQ5Q0B5_9BACT</name>
<evidence type="ECO:0000313" key="2">
    <source>
        <dbReference type="EMBL" id="GLH67736.1"/>
    </source>
</evidence>
<dbReference type="Proteomes" id="UP001165044">
    <property type="component" value="Unassembled WGS sequence"/>
</dbReference>
<accession>A0ABQ5Q0B5</accession>
<gene>
    <name evidence="2" type="ORF">GETHED_21000</name>
</gene>
<evidence type="ECO:0008006" key="4">
    <source>
        <dbReference type="Google" id="ProtNLM"/>
    </source>
</evidence>
<feature type="signal peptide" evidence="1">
    <location>
        <begin position="1"/>
        <end position="19"/>
    </location>
</feature>
<keyword evidence="3" id="KW-1185">Reference proteome</keyword>
<protein>
    <recommendedName>
        <fullName evidence="4">DUF2510 domain-containing protein</fullName>
    </recommendedName>
</protein>